<accession>A0A918J5D2</accession>
<name>A0A918J5D2_9FLAO</name>
<comment type="caution">
    <text evidence="1">The sequence shown here is derived from an EMBL/GenBank/DDBJ whole genome shotgun (WGS) entry which is preliminary data.</text>
</comment>
<evidence type="ECO:0000313" key="1">
    <source>
        <dbReference type="EMBL" id="GGW47895.1"/>
    </source>
</evidence>
<dbReference type="Proteomes" id="UP000634668">
    <property type="component" value="Unassembled WGS sequence"/>
</dbReference>
<dbReference type="AlphaFoldDB" id="A0A918J5D2"/>
<sequence>MNNLIHNKEYATVKEELKSEMLLQLTQQEESRKEVSLYLG</sequence>
<protein>
    <submittedName>
        <fullName evidence="1">Uncharacterized protein</fullName>
    </submittedName>
</protein>
<organism evidence="1 2">
    <name type="scientific">Arenibacter certesii</name>
    <dbReference type="NCBI Taxonomy" id="228955"/>
    <lineage>
        <taxon>Bacteria</taxon>
        <taxon>Pseudomonadati</taxon>
        <taxon>Bacteroidota</taxon>
        <taxon>Flavobacteriia</taxon>
        <taxon>Flavobacteriales</taxon>
        <taxon>Flavobacteriaceae</taxon>
        <taxon>Arenibacter</taxon>
    </lineage>
</organism>
<proteinExistence type="predicted"/>
<evidence type="ECO:0000313" key="2">
    <source>
        <dbReference type="Proteomes" id="UP000634668"/>
    </source>
</evidence>
<gene>
    <name evidence="1" type="ORF">GCM10007383_34930</name>
</gene>
<keyword evidence="2" id="KW-1185">Reference proteome</keyword>
<reference evidence="1" key="1">
    <citation type="journal article" date="2014" name="Int. J. Syst. Evol. Microbiol.">
        <title>Complete genome sequence of Corynebacterium casei LMG S-19264T (=DSM 44701T), isolated from a smear-ripened cheese.</title>
        <authorList>
            <consortium name="US DOE Joint Genome Institute (JGI-PGF)"/>
            <person name="Walter F."/>
            <person name="Albersmeier A."/>
            <person name="Kalinowski J."/>
            <person name="Ruckert C."/>
        </authorList>
    </citation>
    <scope>NUCLEOTIDE SEQUENCE</scope>
    <source>
        <strain evidence="1">KCTC 12113</strain>
    </source>
</reference>
<reference evidence="1" key="2">
    <citation type="submission" date="2020-09" db="EMBL/GenBank/DDBJ databases">
        <authorList>
            <person name="Sun Q."/>
            <person name="Kim S."/>
        </authorList>
    </citation>
    <scope>NUCLEOTIDE SEQUENCE</scope>
    <source>
        <strain evidence="1">KCTC 12113</strain>
    </source>
</reference>
<dbReference type="EMBL" id="BMWP01000033">
    <property type="protein sequence ID" value="GGW47895.1"/>
    <property type="molecule type" value="Genomic_DNA"/>
</dbReference>